<protein>
    <submittedName>
        <fullName evidence="1">Uncharacterized protein</fullName>
    </submittedName>
</protein>
<proteinExistence type="predicted"/>
<accession>A0A0C1H446</accession>
<dbReference type="EMBL" id="JUFZ01000016">
    <property type="protein sequence ID" value="KIC12516.1"/>
    <property type="molecule type" value="Genomic_DNA"/>
</dbReference>
<name>A0A0C1H446_9NEIS</name>
<reference evidence="1 2" key="1">
    <citation type="submission" date="2014-12" db="EMBL/GenBank/DDBJ databases">
        <title>Genome sequence of Morococcus cerebrosus.</title>
        <authorList>
            <person name="Shin S.-K."/>
            <person name="Yi H."/>
        </authorList>
    </citation>
    <scope>NUCLEOTIDE SEQUENCE [LARGE SCALE GENOMIC DNA]</scope>
    <source>
        <strain evidence="1 2">CIP 81.93</strain>
    </source>
</reference>
<comment type="caution">
    <text evidence="1">The sequence shown here is derived from an EMBL/GenBank/DDBJ whole genome shotgun (WGS) entry which is preliminary data.</text>
</comment>
<evidence type="ECO:0000313" key="2">
    <source>
        <dbReference type="Proteomes" id="UP000031390"/>
    </source>
</evidence>
<dbReference type="AlphaFoldDB" id="A0A0C1H446"/>
<gene>
    <name evidence="1" type="ORF">MCC93_04350</name>
</gene>
<evidence type="ECO:0000313" key="1">
    <source>
        <dbReference type="EMBL" id="KIC12516.1"/>
    </source>
</evidence>
<sequence>MKKSDELDVLEIRLPFGGFLGYGGRLKIKTVLHRQQRKPQPTKER</sequence>
<dbReference type="Proteomes" id="UP000031390">
    <property type="component" value="Unassembled WGS sequence"/>
</dbReference>
<organism evidence="1 2">
    <name type="scientific">Morococcus cerebrosus</name>
    <dbReference type="NCBI Taxonomy" id="1056807"/>
    <lineage>
        <taxon>Bacteria</taxon>
        <taxon>Pseudomonadati</taxon>
        <taxon>Pseudomonadota</taxon>
        <taxon>Betaproteobacteria</taxon>
        <taxon>Neisseriales</taxon>
        <taxon>Neisseriaceae</taxon>
        <taxon>Morococcus</taxon>
    </lineage>
</organism>